<dbReference type="Proteomes" id="UP000646827">
    <property type="component" value="Unassembled WGS sequence"/>
</dbReference>
<dbReference type="OrthoDB" id="2284342at2759"/>
<accession>A0A8H7RI11</accession>
<reference evidence="1 2" key="1">
    <citation type="submission" date="2020-12" db="EMBL/GenBank/DDBJ databases">
        <title>Metabolic potential, ecology and presence of endohyphal bacteria is reflected in genomic diversity of Mucoromycotina.</title>
        <authorList>
            <person name="Muszewska A."/>
            <person name="Okrasinska A."/>
            <person name="Steczkiewicz K."/>
            <person name="Drgas O."/>
            <person name="Orlowska M."/>
            <person name="Perlinska-Lenart U."/>
            <person name="Aleksandrzak-Piekarczyk T."/>
            <person name="Szatraj K."/>
            <person name="Zielenkiewicz U."/>
            <person name="Pilsyk S."/>
            <person name="Malc E."/>
            <person name="Mieczkowski P."/>
            <person name="Kruszewska J.S."/>
            <person name="Biernat P."/>
            <person name="Pawlowska J."/>
        </authorList>
    </citation>
    <scope>NUCLEOTIDE SEQUENCE [LARGE SCALE GENOMIC DNA]</scope>
    <source>
        <strain evidence="1 2">CBS 142.35</strain>
    </source>
</reference>
<gene>
    <name evidence="1" type="ORF">INT45_010580</name>
</gene>
<keyword evidence="2" id="KW-1185">Reference proteome</keyword>
<proteinExistence type="predicted"/>
<protein>
    <submittedName>
        <fullName evidence="1">Uncharacterized protein</fullName>
    </submittedName>
</protein>
<evidence type="ECO:0000313" key="1">
    <source>
        <dbReference type="EMBL" id="KAG2211367.1"/>
    </source>
</evidence>
<comment type="caution">
    <text evidence="1">The sequence shown here is derived from an EMBL/GenBank/DDBJ whole genome shotgun (WGS) entry which is preliminary data.</text>
</comment>
<name>A0A8H7RI11_9FUNG</name>
<dbReference type="AlphaFoldDB" id="A0A8H7RI11"/>
<organism evidence="1 2">
    <name type="scientific">Circinella minor</name>
    <dbReference type="NCBI Taxonomy" id="1195481"/>
    <lineage>
        <taxon>Eukaryota</taxon>
        <taxon>Fungi</taxon>
        <taxon>Fungi incertae sedis</taxon>
        <taxon>Mucoromycota</taxon>
        <taxon>Mucoromycotina</taxon>
        <taxon>Mucoromycetes</taxon>
        <taxon>Mucorales</taxon>
        <taxon>Lichtheimiaceae</taxon>
        <taxon>Circinella</taxon>
    </lineage>
</organism>
<sequence length="165" mass="18845">MDSNSITQNEQFIAMQQRLLQLEQIVAQSSAQPSAEPVLSPNINMVDDEEEENLLSLHSLPVQPSYSWSLSPFLTEVLSLDSSLFLTTMLTDDERHKTIDQYPNMDNLQYQPPNTIPTATRKMNKYQVKQDMSLKHLQYLLSEVFRPFDVLGLEISQGTNNANIQ</sequence>
<evidence type="ECO:0000313" key="2">
    <source>
        <dbReference type="Proteomes" id="UP000646827"/>
    </source>
</evidence>
<dbReference type="EMBL" id="JAEPRB010000838">
    <property type="protein sequence ID" value="KAG2211367.1"/>
    <property type="molecule type" value="Genomic_DNA"/>
</dbReference>